<sequence>MLGEFPAAGSDWTSGGGSASRTAAGDWGDRRVWSGSAATLSAAPERILLPHARPGQELVDVLRKDGGEVVHGMPDTGLLVSARAPSTGCGMALLGHLGWPRERWPDFLPIVRNDSFPSWISERNTEQV</sequence>
<dbReference type="EMBL" id="SKBQ01000025">
    <property type="protein sequence ID" value="TPX14852.1"/>
    <property type="molecule type" value="Genomic_DNA"/>
</dbReference>
<organism evidence="2 3">
    <name type="scientific">Thyridium curvatum</name>
    <dbReference type="NCBI Taxonomy" id="1093900"/>
    <lineage>
        <taxon>Eukaryota</taxon>
        <taxon>Fungi</taxon>
        <taxon>Dikarya</taxon>
        <taxon>Ascomycota</taxon>
        <taxon>Pezizomycotina</taxon>
        <taxon>Sordariomycetes</taxon>
        <taxon>Sordariomycetidae</taxon>
        <taxon>Thyridiales</taxon>
        <taxon>Thyridiaceae</taxon>
        <taxon>Thyridium</taxon>
    </lineage>
</organism>
<reference evidence="2 3" key="1">
    <citation type="submission" date="2019-06" db="EMBL/GenBank/DDBJ databases">
        <title>Draft genome sequence of the filamentous fungus Phialemoniopsis curvata isolated from diesel fuel.</title>
        <authorList>
            <person name="Varaljay V.A."/>
            <person name="Lyon W.J."/>
            <person name="Crouch A.L."/>
            <person name="Drake C.E."/>
            <person name="Hollomon J.M."/>
            <person name="Nadeau L.J."/>
            <person name="Nunn H.S."/>
            <person name="Stevenson B.S."/>
            <person name="Bojanowski C.L."/>
            <person name="Crookes-Goodson W.J."/>
        </authorList>
    </citation>
    <scope>NUCLEOTIDE SEQUENCE [LARGE SCALE GENOMIC DNA]</scope>
    <source>
        <strain evidence="2 3">D216</strain>
    </source>
</reference>
<evidence type="ECO:0000313" key="3">
    <source>
        <dbReference type="Proteomes" id="UP000319257"/>
    </source>
</evidence>
<keyword evidence="3" id="KW-1185">Reference proteome</keyword>
<dbReference type="RefSeq" id="XP_030996563.1">
    <property type="nucleotide sequence ID" value="XM_031139429.1"/>
</dbReference>
<accession>A0A507AY15</accession>
<evidence type="ECO:0000313" key="2">
    <source>
        <dbReference type="EMBL" id="TPX14852.1"/>
    </source>
</evidence>
<dbReference type="Proteomes" id="UP000319257">
    <property type="component" value="Unassembled WGS sequence"/>
</dbReference>
<comment type="caution">
    <text evidence="2">The sequence shown here is derived from an EMBL/GenBank/DDBJ whole genome shotgun (WGS) entry which is preliminary data.</text>
</comment>
<dbReference type="GeneID" id="41972408"/>
<dbReference type="InParanoid" id="A0A507AY15"/>
<proteinExistence type="predicted"/>
<name>A0A507AY15_9PEZI</name>
<protein>
    <submittedName>
        <fullName evidence="2">Uncharacterized protein</fullName>
    </submittedName>
</protein>
<dbReference type="AlphaFoldDB" id="A0A507AY15"/>
<feature type="region of interest" description="Disordered" evidence="1">
    <location>
        <begin position="1"/>
        <end position="26"/>
    </location>
</feature>
<evidence type="ECO:0000256" key="1">
    <source>
        <dbReference type="SAM" id="MobiDB-lite"/>
    </source>
</evidence>
<gene>
    <name evidence="2" type="ORF">E0L32_004961</name>
</gene>